<evidence type="ECO:0000313" key="9">
    <source>
        <dbReference type="EMBL" id="MDQ0473590.1"/>
    </source>
</evidence>
<evidence type="ECO:0000256" key="4">
    <source>
        <dbReference type="ARBA" id="ARBA00022519"/>
    </source>
</evidence>
<feature type="transmembrane region" description="Helical" evidence="8">
    <location>
        <begin position="268"/>
        <end position="284"/>
    </location>
</feature>
<keyword evidence="4" id="KW-0997">Cell inner membrane</keyword>
<dbReference type="InterPro" id="IPR001851">
    <property type="entry name" value="ABC_transp_permease"/>
</dbReference>
<sequence>MSSKSEALLVRPAADASGAKGIVATVGKIILLNPILPILAVALPLFAAFVPFYATTTNLQNLLLASSILLLLSCGGALAMITGNIDLSVEGTLCFSSMFIAWLMMPAPVGAGVELSPLLCIPLGIAIGVGIGMLNGLLVQGLGVNPFIVTLGMLLTLKGAAAIPTQATTVYTLPSVYSWVGYNEVFGVSWIVIVSFTVCLMLACWLKASVIGRHIYAVGGNVEAARENGISPFRTVTIVYALSGGLAGLAGWLNAARLDSASANSGDGITFTVFAAIIIGGIALSGGAGSLWGVLGGVILLSSIDNVLNLVAVNPLYLNFVRGAVIIVAVLLIVIRQRLAARLGLQEAAA</sequence>
<comment type="caution">
    <text evidence="9">The sequence shown here is derived from an EMBL/GenBank/DDBJ whole genome shotgun (WGS) entry which is preliminary data.</text>
</comment>
<evidence type="ECO:0000256" key="3">
    <source>
        <dbReference type="ARBA" id="ARBA00022475"/>
    </source>
</evidence>
<evidence type="ECO:0000256" key="8">
    <source>
        <dbReference type="SAM" id="Phobius"/>
    </source>
</evidence>
<dbReference type="EMBL" id="JAUSVX010000017">
    <property type="protein sequence ID" value="MDQ0473590.1"/>
    <property type="molecule type" value="Genomic_DNA"/>
</dbReference>
<feature type="transmembrane region" description="Helical" evidence="8">
    <location>
        <begin position="62"/>
        <end position="81"/>
    </location>
</feature>
<keyword evidence="2" id="KW-0813">Transport</keyword>
<feature type="transmembrane region" description="Helical" evidence="8">
    <location>
        <begin position="236"/>
        <end position="256"/>
    </location>
</feature>
<gene>
    <name evidence="9" type="ORF">QO011_006626</name>
</gene>
<feature type="transmembrane region" description="Helical" evidence="8">
    <location>
        <begin position="115"/>
        <end position="139"/>
    </location>
</feature>
<proteinExistence type="predicted"/>
<evidence type="ECO:0000256" key="2">
    <source>
        <dbReference type="ARBA" id="ARBA00022448"/>
    </source>
</evidence>
<feature type="transmembrane region" description="Helical" evidence="8">
    <location>
        <begin position="185"/>
        <end position="206"/>
    </location>
</feature>
<evidence type="ECO:0000256" key="6">
    <source>
        <dbReference type="ARBA" id="ARBA00022989"/>
    </source>
</evidence>
<reference evidence="9 10" key="1">
    <citation type="submission" date="2023-07" db="EMBL/GenBank/DDBJ databases">
        <title>Genomic Encyclopedia of Type Strains, Phase IV (KMG-IV): sequencing the most valuable type-strain genomes for metagenomic binning, comparative biology and taxonomic classification.</title>
        <authorList>
            <person name="Goeker M."/>
        </authorList>
    </citation>
    <scope>NUCLEOTIDE SEQUENCE [LARGE SCALE GENOMIC DNA]</scope>
    <source>
        <strain evidence="9 10">DSM 19619</strain>
    </source>
</reference>
<accession>A0ABU0JH14</accession>
<feature type="transmembrane region" description="Helical" evidence="8">
    <location>
        <begin position="30"/>
        <end position="50"/>
    </location>
</feature>
<keyword evidence="3" id="KW-1003">Cell membrane</keyword>
<feature type="transmembrane region" description="Helical" evidence="8">
    <location>
        <begin position="93"/>
        <end position="109"/>
    </location>
</feature>
<evidence type="ECO:0000256" key="1">
    <source>
        <dbReference type="ARBA" id="ARBA00004651"/>
    </source>
</evidence>
<organism evidence="9 10">
    <name type="scientific">Labrys wisconsinensis</name>
    <dbReference type="NCBI Taxonomy" id="425677"/>
    <lineage>
        <taxon>Bacteria</taxon>
        <taxon>Pseudomonadati</taxon>
        <taxon>Pseudomonadota</taxon>
        <taxon>Alphaproteobacteria</taxon>
        <taxon>Hyphomicrobiales</taxon>
        <taxon>Xanthobacteraceae</taxon>
        <taxon>Labrys</taxon>
    </lineage>
</organism>
<feature type="transmembrane region" description="Helical" evidence="8">
    <location>
        <begin position="317"/>
        <end position="335"/>
    </location>
</feature>
<protein>
    <submittedName>
        <fullName evidence="9">Ribose/xylose/arabinose/galactoside ABC-type transport system permease subunit</fullName>
    </submittedName>
</protein>
<dbReference type="PANTHER" id="PTHR32196">
    <property type="entry name" value="ABC TRANSPORTER PERMEASE PROTEIN YPHD-RELATED-RELATED"/>
    <property type="match status" value="1"/>
</dbReference>
<feature type="transmembrane region" description="Helical" evidence="8">
    <location>
        <begin position="146"/>
        <end position="165"/>
    </location>
</feature>
<evidence type="ECO:0000256" key="5">
    <source>
        <dbReference type="ARBA" id="ARBA00022692"/>
    </source>
</evidence>
<comment type="subcellular location">
    <subcellularLocation>
        <location evidence="1">Cell membrane</location>
        <topology evidence="1">Multi-pass membrane protein</topology>
    </subcellularLocation>
</comment>
<dbReference type="PANTHER" id="PTHR32196:SF21">
    <property type="entry name" value="ABC TRANSPORTER PERMEASE PROTEIN YPHD-RELATED"/>
    <property type="match status" value="1"/>
</dbReference>
<name>A0ABU0JH14_9HYPH</name>
<dbReference type="CDD" id="cd06579">
    <property type="entry name" value="TM_PBP1_transp_AraH_like"/>
    <property type="match status" value="1"/>
</dbReference>
<keyword evidence="5 8" id="KW-0812">Transmembrane</keyword>
<dbReference type="Pfam" id="PF02653">
    <property type="entry name" value="BPD_transp_2"/>
    <property type="match status" value="1"/>
</dbReference>
<keyword evidence="6 8" id="KW-1133">Transmembrane helix</keyword>
<keyword evidence="10" id="KW-1185">Reference proteome</keyword>
<dbReference type="RefSeq" id="WP_307282106.1">
    <property type="nucleotide sequence ID" value="NZ_JAUSVX010000017.1"/>
</dbReference>
<keyword evidence="7 8" id="KW-0472">Membrane</keyword>
<evidence type="ECO:0000313" key="10">
    <source>
        <dbReference type="Proteomes" id="UP001242480"/>
    </source>
</evidence>
<evidence type="ECO:0000256" key="7">
    <source>
        <dbReference type="ARBA" id="ARBA00023136"/>
    </source>
</evidence>
<dbReference type="Proteomes" id="UP001242480">
    <property type="component" value="Unassembled WGS sequence"/>
</dbReference>